<organism evidence="7 8">
    <name type="scientific">Aspergillus calidoustus</name>
    <dbReference type="NCBI Taxonomy" id="454130"/>
    <lineage>
        <taxon>Eukaryota</taxon>
        <taxon>Fungi</taxon>
        <taxon>Dikarya</taxon>
        <taxon>Ascomycota</taxon>
        <taxon>Pezizomycotina</taxon>
        <taxon>Eurotiomycetes</taxon>
        <taxon>Eurotiomycetidae</taxon>
        <taxon>Eurotiales</taxon>
        <taxon>Aspergillaceae</taxon>
        <taxon>Aspergillus</taxon>
        <taxon>Aspergillus subgen. Nidulantes</taxon>
    </lineage>
</organism>
<dbReference type="Gene3D" id="1.10.10.1410">
    <property type="match status" value="1"/>
</dbReference>
<evidence type="ECO:0000256" key="5">
    <source>
        <dbReference type="SAM" id="MobiDB-lite"/>
    </source>
</evidence>
<evidence type="ECO:0000256" key="1">
    <source>
        <dbReference type="ARBA" id="ARBA00005436"/>
    </source>
</evidence>
<dbReference type="OMA" id="MKVIASY"/>
<protein>
    <submittedName>
        <fullName evidence="7">Putative 60S acidic ribosomal protein P2/allergen Asp F 8</fullName>
    </submittedName>
</protein>
<comment type="similarity">
    <text evidence="1">Belongs to the eukaryotic ribosomal protein P1/P2 family.</text>
</comment>
<evidence type="ECO:0000256" key="4">
    <source>
        <dbReference type="ARBA" id="ARBA00023274"/>
    </source>
</evidence>
<feature type="chain" id="PRO_5006857342" evidence="6">
    <location>
        <begin position="21"/>
        <end position="109"/>
    </location>
</feature>
<evidence type="ECO:0000256" key="3">
    <source>
        <dbReference type="ARBA" id="ARBA00022980"/>
    </source>
</evidence>
<evidence type="ECO:0000313" key="7">
    <source>
        <dbReference type="EMBL" id="CEL01263.1"/>
    </source>
</evidence>
<keyword evidence="6" id="KW-0732">Signal</keyword>
<dbReference type="GO" id="GO:0003735">
    <property type="term" value="F:structural constituent of ribosome"/>
    <property type="evidence" value="ECO:0007669"/>
    <property type="project" value="InterPro"/>
</dbReference>
<comment type="subunit">
    <text evidence="2">P1 and P2 exist as dimers at the large ribosomal subunit.</text>
</comment>
<keyword evidence="8" id="KW-1185">Reference proteome</keyword>
<dbReference type="InterPro" id="IPR027534">
    <property type="entry name" value="Ribosomal_P1/P2"/>
</dbReference>
<dbReference type="InterPro" id="IPR038716">
    <property type="entry name" value="P1/P2_N_sf"/>
</dbReference>
<gene>
    <name evidence="7" type="ORF">ASPCAL00851</name>
</gene>
<accession>A0A0U5FW20</accession>
<evidence type="ECO:0000256" key="2">
    <source>
        <dbReference type="ARBA" id="ARBA00011266"/>
    </source>
</evidence>
<dbReference type="HAMAP" id="MF_01478">
    <property type="entry name" value="Ribosomal_L12_arch"/>
    <property type="match status" value="1"/>
</dbReference>
<feature type="compositionally biased region" description="Acidic residues" evidence="5">
    <location>
        <begin position="91"/>
        <end position="103"/>
    </location>
</feature>
<keyword evidence="4" id="KW-0687">Ribonucleoprotein</keyword>
<evidence type="ECO:0000313" key="8">
    <source>
        <dbReference type="Proteomes" id="UP000054771"/>
    </source>
</evidence>
<dbReference type="EMBL" id="CDMC01000001">
    <property type="protein sequence ID" value="CEL01263.1"/>
    <property type="molecule type" value="Genomic_DNA"/>
</dbReference>
<dbReference type="FunFam" id="1.10.10.1410:FF:000002">
    <property type="entry name" value="60S acidic ribosomal protein P2"/>
    <property type="match status" value="1"/>
</dbReference>
<dbReference type="Proteomes" id="UP000054771">
    <property type="component" value="Unassembled WGS sequence"/>
</dbReference>
<proteinExistence type="inferred from homology"/>
<dbReference type="Pfam" id="PF00428">
    <property type="entry name" value="Ribosomal_60s"/>
    <property type="match status" value="1"/>
</dbReference>
<keyword evidence="3 7" id="KW-0689">Ribosomal protein</keyword>
<dbReference type="InterPro" id="IPR044076">
    <property type="entry name" value="Ribosomal_P2"/>
</dbReference>
<dbReference type="STRING" id="454130.A0A0U5FW20"/>
<sequence>MKHLAAYLLLALAGNESPSASDIKEVLSSVGIDAEDARLEKLLSELEGKNIQELISEGAAKLASVPSGGAGGAAAPAAAGGAAAAEAPAEEKEEEKEESDEDMGFGLFD</sequence>
<dbReference type="AlphaFoldDB" id="A0A0U5FW20"/>
<feature type="compositionally biased region" description="Low complexity" evidence="5">
    <location>
        <begin position="73"/>
        <end position="87"/>
    </location>
</feature>
<reference evidence="8" key="1">
    <citation type="journal article" date="2016" name="Genome Announc.">
        <title>Draft genome sequences of fungus Aspergillus calidoustus.</title>
        <authorList>
            <person name="Horn F."/>
            <person name="Linde J."/>
            <person name="Mattern D.J."/>
            <person name="Walther G."/>
            <person name="Guthke R."/>
            <person name="Scherlach K."/>
            <person name="Martin K."/>
            <person name="Brakhage A.A."/>
            <person name="Petzke L."/>
            <person name="Valiante V."/>
        </authorList>
    </citation>
    <scope>NUCLEOTIDE SEQUENCE [LARGE SCALE GENOMIC DNA]</scope>
    <source>
        <strain evidence="8">SF006504</strain>
    </source>
</reference>
<dbReference type="CDD" id="cd05833">
    <property type="entry name" value="Ribosomal_P2"/>
    <property type="match status" value="1"/>
</dbReference>
<dbReference type="PANTHER" id="PTHR21141:SF5">
    <property type="entry name" value="LARGE RIBOSOMAL SUBUNIT PROTEIN P2"/>
    <property type="match status" value="1"/>
</dbReference>
<dbReference type="OrthoDB" id="1227494at2759"/>
<evidence type="ECO:0000256" key="6">
    <source>
        <dbReference type="SAM" id="SignalP"/>
    </source>
</evidence>
<dbReference type="PANTHER" id="PTHR21141">
    <property type="entry name" value="60S ACIDIC RIBOSOMAL PROTEIN FAMILY MEMBER"/>
    <property type="match status" value="1"/>
</dbReference>
<dbReference type="GO" id="GO:0002182">
    <property type="term" value="P:cytoplasmic translational elongation"/>
    <property type="evidence" value="ECO:0007669"/>
    <property type="project" value="InterPro"/>
</dbReference>
<feature type="region of interest" description="Disordered" evidence="5">
    <location>
        <begin position="66"/>
        <end position="109"/>
    </location>
</feature>
<feature type="signal peptide" evidence="6">
    <location>
        <begin position="1"/>
        <end position="20"/>
    </location>
</feature>
<name>A0A0U5FW20_ASPCI</name>
<dbReference type="GO" id="GO:0022625">
    <property type="term" value="C:cytosolic large ribosomal subunit"/>
    <property type="evidence" value="ECO:0007669"/>
    <property type="project" value="InterPro"/>
</dbReference>